<organism evidence="1">
    <name type="scientific">Arundo donax</name>
    <name type="common">Giant reed</name>
    <name type="synonym">Donax arundinaceus</name>
    <dbReference type="NCBI Taxonomy" id="35708"/>
    <lineage>
        <taxon>Eukaryota</taxon>
        <taxon>Viridiplantae</taxon>
        <taxon>Streptophyta</taxon>
        <taxon>Embryophyta</taxon>
        <taxon>Tracheophyta</taxon>
        <taxon>Spermatophyta</taxon>
        <taxon>Magnoliopsida</taxon>
        <taxon>Liliopsida</taxon>
        <taxon>Poales</taxon>
        <taxon>Poaceae</taxon>
        <taxon>PACMAD clade</taxon>
        <taxon>Arundinoideae</taxon>
        <taxon>Arundineae</taxon>
        <taxon>Arundo</taxon>
    </lineage>
</organism>
<dbReference type="AlphaFoldDB" id="A0A0A9SEK0"/>
<sequence>MVKLRLIILLHLVFSRLDDESFPNLGNYANYIEVTKETFSFFSM</sequence>
<proteinExistence type="predicted"/>
<dbReference type="EMBL" id="GBRH01275927">
    <property type="protein sequence ID" value="JAD21968.1"/>
    <property type="molecule type" value="Transcribed_RNA"/>
</dbReference>
<name>A0A0A9SEK0_ARUDO</name>
<evidence type="ECO:0000313" key="1">
    <source>
        <dbReference type="EMBL" id="JAD21968.1"/>
    </source>
</evidence>
<accession>A0A0A9SEK0</accession>
<reference evidence="1" key="1">
    <citation type="submission" date="2014-09" db="EMBL/GenBank/DDBJ databases">
        <authorList>
            <person name="Magalhaes I.L.F."/>
            <person name="Oliveira U."/>
            <person name="Santos F.R."/>
            <person name="Vidigal T.H.D.A."/>
            <person name="Brescovit A.D."/>
            <person name="Santos A.J."/>
        </authorList>
    </citation>
    <scope>NUCLEOTIDE SEQUENCE</scope>
    <source>
        <tissue evidence="1">Shoot tissue taken approximately 20 cm above the soil surface</tissue>
    </source>
</reference>
<protein>
    <submittedName>
        <fullName evidence="1">Uncharacterized protein</fullName>
    </submittedName>
</protein>
<reference evidence="1" key="2">
    <citation type="journal article" date="2015" name="Data Brief">
        <title>Shoot transcriptome of the giant reed, Arundo donax.</title>
        <authorList>
            <person name="Barrero R.A."/>
            <person name="Guerrero F.D."/>
            <person name="Moolhuijzen P."/>
            <person name="Goolsby J.A."/>
            <person name="Tidwell J."/>
            <person name="Bellgard S.E."/>
            <person name="Bellgard M.I."/>
        </authorList>
    </citation>
    <scope>NUCLEOTIDE SEQUENCE</scope>
    <source>
        <tissue evidence="1">Shoot tissue taken approximately 20 cm above the soil surface</tissue>
    </source>
</reference>